<name>A0A5E6QEH6_PSEFL</name>
<evidence type="ECO:0000259" key="2">
    <source>
        <dbReference type="Pfam" id="PF20178"/>
    </source>
</evidence>
<reference evidence="3 5" key="2">
    <citation type="submission" date="2024-03" db="EMBL/GenBank/DDBJ databases">
        <authorList>
            <person name="Alaster D. Moffat"/>
            <person name="Govind Chandra"/>
            <person name="Andrew W. Truman"/>
        </authorList>
    </citation>
    <scope>NUCLEOTIDE SEQUENCE [LARGE SCALE GENOMIC DNA]</scope>
    <source>
        <strain evidence="3">PS652</strain>
    </source>
</reference>
<dbReference type="EMBL" id="CABVHG010000004">
    <property type="protein sequence ID" value="VVM54103.1"/>
    <property type="molecule type" value="Genomic_DNA"/>
</dbReference>
<dbReference type="InterPro" id="IPR046673">
    <property type="entry name" value="ToxA_N"/>
</dbReference>
<accession>A0A5E6QEH6</accession>
<proteinExistence type="predicted"/>
<dbReference type="Pfam" id="PF20178">
    <property type="entry name" value="ToxA_N"/>
    <property type="match status" value="2"/>
</dbReference>
<organism evidence="4">
    <name type="scientific">Pseudomonas fluorescens</name>
    <dbReference type="NCBI Taxonomy" id="294"/>
    <lineage>
        <taxon>Bacteria</taxon>
        <taxon>Pseudomonadati</taxon>
        <taxon>Pseudomonadota</taxon>
        <taxon>Gammaproteobacteria</taxon>
        <taxon>Pseudomonadales</taxon>
        <taxon>Pseudomonadaceae</taxon>
        <taxon>Pseudomonas</taxon>
    </lineage>
</organism>
<gene>
    <name evidence="3" type="ORF">PS652_00651</name>
    <name evidence="4" type="ORF">PS652_00943</name>
</gene>
<dbReference type="EMBL" id="OZ024668">
    <property type="protein sequence ID" value="CAK9887849.1"/>
    <property type="molecule type" value="Genomic_DNA"/>
</dbReference>
<feature type="domain" description="Dermonecrotic toxin N-terminal" evidence="2">
    <location>
        <begin position="122"/>
        <end position="269"/>
    </location>
</feature>
<sequence length="1830" mass="204453">MTENIPLHLHASRLEFKPVSAQYFSQNEALLHDATQRWRDSHEQLQQLLAGVPAIRPTIKDLITQRWALDGDEAGLRFTTGHSVSLTEATAFVLQYPQLDVSLDTEATVFGISASHAWAGSTPRQILEHLKTLGVSDALATQWDAYWAARANGTKRSRRDQIDRVYREHFHAAADAALASGTLNSEQMKLVTATLDTPEGIAKLDNERVYLETLSIRLMDHTTRLMPGALVLSYDSDTFTDQLLYLPSRQPTFQAFADRQSLEQYLMAQRLNLWPSTSDQPDRGLLPDYLLHDDGFTTPVSKLLDHYRLGRLEALEPAGGDILDDIDVAPLAGADAFDSQRRESLTAATPALPKLDDSQTERLPATYAFGALTNDVPLAIRQAAIRHQLKRMQDLADQENQHDYEQLATKLETLSKARESASQAATSYLLTSALIAVRTQPQALYDTLKTARLDALRAEACIQFLLKQITDEEKNLIDVVIDTPIATQRDDIDITVYAVGLSLTEESTNSQVIHRQGLDGVLLITREPRLASAQPSWLLYWPGLQGGLQRFASRAAVERDMFAIAADDKTLALTLTKVSGDPFEYGLQEQLANCEKQAQALHQQYPGATASEDRAQHLGQLRQQTLDALCVHEHAARSAAYEQMLEEQQSLGLTRNIPQWMMRLDVTQRLQLKPLLQGFMVAARRSQTYQDLALPAREEFSKPRVATRLRDDFELTGNVEVTIDLPDSVSMITEIIEGSGAPGVPHRQVLQASEERGKQSLQTLALNNIDDDLKARLGFMHVEVSGSDQAERDKVMAGINVTYLTSLVSDLDLSGNYETHILSAFRGAYREEAFAHEYRLECLYEPLRLMLEIHAWAALHSGMITPLGKAIFDVAINADSTQAYSPDGKQITLLPARLETGGTGTPGLSVTLSGVTFIHEQHSGITLLYLPDSPDGVLVRQYSSRELARQDLFNLTLNATFRSYLVGRAIHGDSATLLSRLNQAHLNRFDGFVGIGSAWPATTSLKAHLCDAHMGRLIEANRATSRSNTDLYLETVALKSGMMFNYIKMAIGFVPLIGTVVPLYDAWTSANLATAAFLRGSVQQGIDELQSTVYSLVDVFTSVLTDTAEIAGLRALARQRQLKSLALTRDNPRVGRRLAQQPRTAAQRFEGYEYQEALDLRAIAPGTGIYRGVYRHAKGDFIISHGRNYQVQFDTARHTWRLVGKGYKQPIALDFVGRWDTHGVIYGTNIVSPVAGGGGVIGRLANTADPFLPQAMRNLLPDWWKNHRTNRRKDLRDASTSAFNKLAITHNTLGSLQVAELSPTQLLPTKQSYIDLIENTKQTLNALKATYSPELESIYPGEHIKTKNAAIEIISQRTFNLLDINNRLIARNQKAIRRLNTAMGAEQRDEFLALVRENVQFLNDRELAINNLSPLIAEHSIPRIRNKYNDVCSRALTVNHHTVKSNELLGLVYIPREVSDTSHAIFASRLSATERQFSRALSNHYQLHKLTRPADVSTALDSILNAYQQFRRRLSGWAESHPQYFDRRYIGQLEDSIDALIQLGQRKRKQVSTSAPGHSAPSGSEPRTARVFETEDNQTLVGVESARTSSQPRRFTVTGPGEVAETYIEGRGGKWKLESPPASTPEPAFNQRQLEVEAQEALTTFDNTARRLNQQLPSHWLPADIEDMLVGFADQLEGRAHALEQTPLATTLRHKAQALRDTGQQLRIRQTLASTQPNEGHLAYLIERQEVRIIKEATRVELKRRADGSADFLQEYRIVRVHPAETTLWYAHFHYTSTEAAFKRFTAAHLKLPEYRYLGPKWQQAQAEATSIWRGPISLQIATAHFRQIS</sequence>
<evidence type="ECO:0000256" key="1">
    <source>
        <dbReference type="SAM" id="MobiDB-lite"/>
    </source>
</evidence>
<dbReference type="Proteomes" id="UP000326595">
    <property type="component" value="Chromosome"/>
</dbReference>
<dbReference type="RefSeq" id="WP_150776761.1">
    <property type="nucleotide sequence ID" value="NZ_OZ024668.1"/>
</dbReference>
<reference evidence="4" key="1">
    <citation type="submission" date="2019-09" db="EMBL/GenBank/DDBJ databases">
        <authorList>
            <person name="Chandra G."/>
            <person name="Truman W A."/>
        </authorList>
    </citation>
    <scope>NUCLEOTIDE SEQUENCE [LARGE SCALE GENOMIC DNA]</scope>
    <source>
        <strain evidence="4">PS652</strain>
    </source>
</reference>
<evidence type="ECO:0000313" key="5">
    <source>
        <dbReference type="Proteomes" id="UP000326595"/>
    </source>
</evidence>
<protein>
    <recommendedName>
        <fullName evidence="2">Dermonecrotic toxin N-terminal domain-containing protein</fullName>
    </recommendedName>
</protein>
<feature type="region of interest" description="Disordered" evidence="1">
    <location>
        <begin position="1547"/>
        <end position="1570"/>
    </location>
</feature>
<feature type="domain" description="Dermonecrotic toxin N-terminal" evidence="2">
    <location>
        <begin position="693"/>
        <end position="967"/>
    </location>
</feature>
<evidence type="ECO:0000313" key="3">
    <source>
        <dbReference type="EMBL" id="CAK9887849.1"/>
    </source>
</evidence>
<evidence type="ECO:0000313" key="4">
    <source>
        <dbReference type="EMBL" id="VVM54103.1"/>
    </source>
</evidence>